<proteinExistence type="predicted"/>
<sequence length="61" mass="6820">MVKVMPLNTAIPVKNNDDTYNYLYGISCGLCICVSLCVLIIFIIVYSIENDTIEDYSSASY</sequence>
<dbReference type="EMBL" id="MN739400">
    <property type="protein sequence ID" value="QHT02806.1"/>
    <property type="molecule type" value="Genomic_DNA"/>
</dbReference>
<feature type="transmembrane region" description="Helical" evidence="1">
    <location>
        <begin position="22"/>
        <end position="48"/>
    </location>
</feature>
<keyword evidence="1" id="KW-0472">Membrane</keyword>
<protein>
    <submittedName>
        <fullName evidence="2">Uncharacterized protein</fullName>
    </submittedName>
</protein>
<reference evidence="2" key="1">
    <citation type="journal article" date="2020" name="Nature">
        <title>Giant virus diversity and host interactions through global metagenomics.</title>
        <authorList>
            <person name="Schulz F."/>
            <person name="Roux S."/>
            <person name="Paez-Espino D."/>
            <person name="Jungbluth S."/>
            <person name="Walsh D.A."/>
            <person name="Denef V.J."/>
            <person name="McMahon K.D."/>
            <person name="Konstantinidis K.T."/>
            <person name="Eloe-Fadrosh E.A."/>
            <person name="Kyrpides N.C."/>
            <person name="Woyke T."/>
        </authorList>
    </citation>
    <scope>NUCLEOTIDE SEQUENCE</scope>
    <source>
        <strain evidence="2">GVMAG-M-3300020595-32</strain>
    </source>
</reference>
<evidence type="ECO:0000313" key="2">
    <source>
        <dbReference type="EMBL" id="QHT02806.1"/>
    </source>
</evidence>
<name>A0A6C0CDI3_9ZZZZ</name>
<dbReference type="AlphaFoldDB" id="A0A6C0CDI3"/>
<evidence type="ECO:0000256" key="1">
    <source>
        <dbReference type="SAM" id="Phobius"/>
    </source>
</evidence>
<keyword evidence="1" id="KW-0812">Transmembrane</keyword>
<accession>A0A6C0CDI3</accession>
<keyword evidence="1" id="KW-1133">Transmembrane helix</keyword>
<organism evidence="2">
    <name type="scientific">viral metagenome</name>
    <dbReference type="NCBI Taxonomy" id="1070528"/>
    <lineage>
        <taxon>unclassified sequences</taxon>
        <taxon>metagenomes</taxon>
        <taxon>organismal metagenomes</taxon>
    </lineage>
</organism>